<name>A0A9X1U273_9FLAO</name>
<reference evidence="1" key="1">
    <citation type="submission" date="2021-09" db="EMBL/GenBank/DDBJ databases">
        <title>Genome of Aequorivita sp. strain F47161.</title>
        <authorList>
            <person name="Wang Y."/>
        </authorList>
    </citation>
    <scope>NUCLEOTIDE SEQUENCE</scope>
    <source>
        <strain evidence="1">F47161</strain>
    </source>
</reference>
<accession>A0A9X1U273</accession>
<keyword evidence="2" id="KW-1185">Reference proteome</keyword>
<gene>
    <name evidence="1" type="ORF">K8089_04450</name>
</gene>
<dbReference type="EMBL" id="JAIRBA010000006">
    <property type="protein sequence ID" value="MCG2418263.1"/>
    <property type="molecule type" value="Genomic_DNA"/>
</dbReference>
<dbReference type="RefSeq" id="WP_237602080.1">
    <property type="nucleotide sequence ID" value="NZ_JAIRBA010000006.1"/>
</dbReference>
<comment type="caution">
    <text evidence="1">The sequence shown here is derived from an EMBL/GenBank/DDBJ whole genome shotgun (WGS) entry which is preliminary data.</text>
</comment>
<evidence type="ECO:0000313" key="1">
    <source>
        <dbReference type="EMBL" id="MCG2418263.1"/>
    </source>
</evidence>
<sequence>MIYTFIDQILEHYSIDLEILRRDTNLYSISMLQNKGIFHFDDNFFGNQDSQVESVKFNSFLSIAKANNSSLVITPEYSCPWASVRHILDDANRLPSTNKLWVLGCESITPAEVAGFQENYNGINNIEVIYNDDIDNAPGGVLLDPCVYIFKANNSDGQERLIVLIQFKTQHMGVWNDNLEQQKMIPGEHLYILRNSEDSINLATVICSDAMVFNGAEIFPNAAGFWDTRPFIILSIQMNPQPSHSVFRNFRRNILERSNKDVISLNWSSEGSASGFPNFFTQYCKSNISITTEHIVNDSYIEEKRIDDNHKKGLYYVYTKPSRHNFYFTPEVEFFYLRLRKPSVGLTPLPANRRRGPELEEIYTYDQELETFVPSSNTSDGFQDFIDSIQIQSSNLKSEDVNILDKERLIALTTGELSKLKPGSNWHTVNRLKSFLLEDSESIKRYTVTFDVEGKDYRTSQIGKVEDLNLNVLKRPDLFPDIIASFKNNCTEVMFLNKNGMNYKYNLVSNDNQIATVAFIGHKSKADAQQILHNLTKLFPAEDLGNKRIVVWYKPNMIANNYANEATDVPKYTSAEKTNLTSITKE</sequence>
<organism evidence="1 2">
    <name type="scientific">Aequorivita vitellina</name>
    <dbReference type="NCBI Taxonomy" id="2874475"/>
    <lineage>
        <taxon>Bacteria</taxon>
        <taxon>Pseudomonadati</taxon>
        <taxon>Bacteroidota</taxon>
        <taxon>Flavobacteriia</taxon>
        <taxon>Flavobacteriales</taxon>
        <taxon>Flavobacteriaceae</taxon>
        <taxon>Aequorivita</taxon>
    </lineage>
</organism>
<dbReference type="Proteomes" id="UP001139461">
    <property type="component" value="Unassembled WGS sequence"/>
</dbReference>
<evidence type="ECO:0000313" key="2">
    <source>
        <dbReference type="Proteomes" id="UP001139461"/>
    </source>
</evidence>
<proteinExistence type="predicted"/>
<protein>
    <submittedName>
        <fullName evidence="1">Uncharacterized protein</fullName>
    </submittedName>
</protein>
<dbReference type="AlphaFoldDB" id="A0A9X1U273"/>